<accession>A0AA96Y747</accession>
<dbReference type="RefSeq" id="WP_316786710.1">
    <property type="nucleotide sequence ID" value="NZ_CP053540.1"/>
</dbReference>
<dbReference type="EMBL" id="CP053540">
    <property type="protein sequence ID" value="WOB43924.1"/>
    <property type="molecule type" value="Genomic_DNA"/>
</dbReference>
<dbReference type="GO" id="GO:0016757">
    <property type="term" value="F:glycosyltransferase activity"/>
    <property type="evidence" value="ECO:0007669"/>
    <property type="project" value="InterPro"/>
</dbReference>
<sequence length="428" mass="48676">MSLKSEIKIYIPVFSSAAQSKEFSLKGENPGVGGTEFIAIKLAIEIAKLCPDLDVVLVSESKIQIKDFFVQQLVFENPRDFFRFCLPERQSLIISCVSLLRKVDPDLIKNIKNKLICWSHHPFDVYLREITDQVDLEHIVCVGVYQFYSNKSSKSNIYHIQNIFGSSSLEKLSLEKESNCQNINIVSLGALIPGKSFVEVAKAWNQLKKQIPGVKLHVIGSASTYGSKLEFDLVPASPDYAKEILKYIPENDIQNGEVIFHGNLGEEKFDIIKQCDLAILNPTGFTEAFPASPLECMACGVPVIASDDYGMSDCMRFFPELVINGHQNIAERAEWLLEDPLRYRELQQRSISVAQWFASQKDQIITRWIRLIEAVAEGKTQELRLDPVMPFYGSKTVLIYRRDIRPKLAKLNSYRREIMGHLEKFRSS</sequence>
<evidence type="ECO:0000259" key="1">
    <source>
        <dbReference type="Pfam" id="PF00534"/>
    </source>
</evidence>
<dbReference type="SUPFAM" id="SSF53756">
    <property type="entry name" value="UDP-Glycosyltransferase/glycogen phosphorylase"/>
    <property type="match status" value="1"/>
</dbReference>
<dbReference type="PANTHER" id="PTHR12526">
    <property type="entry name" value="GLYCOSYLTRANSFERASE"/>
    <property type="match status" value="1"/>
</dbReference>
<evidence type="ECO:0000313" key="2">
    <source>
        <dbReference type="EMBL" id="WOB43924.1"/>
    </source>
</evidence>
<dbReference type="Pfam" id="PF00534">
    <property type="entry name" value="Glycos_transf_1"/>
    <property type="match status" value="1"/>
</dbReference>
<dbReference type="CDD" id="cd03801">
    <property type="entry name" value="GT4_PimA-like"/>
    <property type="match status" value="1"/>
</dbReference>
<organism evidence="2">
    <name type="scientific">Thermoleptolyngbya oregonensis NK1-22</name>
    <dbReference type="NCBI Taxonomy" id="2547457"/>
    <lineage>
        <taxon>Bacteria</taxon>
        <taxon>Bacillati</taxon>
        <taxon>Cyanobacteriota</taxon>
        <taxon>Cyanophyceae</taxon>
        <taxon>Oculatellales</taxon>
        <taxon>Oculatellaceae</taxon>
        <taxon>Thermoleptolyngbya</taxon>
    </lineage>
</organism>
<dbReference type="KEGG" id="tog:HNI00_12790"/>
<gene>
    <name evidence="2" type="ORF">HNI00_12790</name>
</gene>
<name>A0AA96Y747_9CYAN</name>
<dbReference type="PANTHER" id="PTHR12526:SF630">
    <property type="entry name" value="GLYCOSYLTRANSFERASE"/>
    <property type="match status" value="1"/>
</dbReference>
<reference evidence="2" key="1">
    <citation type="submission" date="2020-05" db="EMBL/GenBank/DDBJ databases">
        <authorList>
            <person name="Zhu T."/>
            <person name="Keshari N."/>
            <person name="Lu X."/>
        </authorList>
    </citation>
    <scope>NUCLEOTIDE SEQUENCE</scope>
    <source>
        <strain evidence="2">NK1-22</strain>
    </source>
</reference>
<dbReference type="AlphaFoldDB" id="A0AA96Y747"/>
<protein>
    <submittedName>
        <fullName evidence="2">Glycosyltransferase family 4 protein</fullName>
    </submittedName>
</protein>
<feature type="domain" description="Glycosyl transferase family 1" evidence="1">
    <location>
        <begin position="182"/>
        <end position="349"/>
    </location>
</feature>
<dbReference type="InterPro" id="IPR001296">
    <property type="entry name" value="Glyco_trans_1"/>
</dbReference>
<proteinExistence type="predicted"/>
<dbReference type="Gene3D" id="3.40.50.2000">
    <property type="entry name" value="Glycogen Phosphorylase B"/>
    <property type="match status" value="1"/>
</dbReference>